<evidence type="ECO:0000313" key="2">
    <source>
        <dbReference type="Proteomes" id="UP000799291"/>
    </source>
</evidence>
<keyword evidence="2" id="KW-1185">Reference proteome</keyword>
<name>A0A6G1IT03_9PLEO</name>
<organism evidence="1 2">
    <name type="scientific">Lentithecium fluviatile CBS 122367</name>
    <dbReference type="NCBI Taxonomy" id="1168545"/>
    <lineage>
        <taxon>Eukaryota</taxon>
        <taxon>Fungi</taxon>
        <taxon>Dikarya</taxon>
        <taxon>Ascomycota</taxon>
        <taxon>Pezizomycotina</taxon>
        <taxon>Dothideomycetes</taxon>
        <taxon>Pleosporomycetidae</taxon>
        <taxon>Pleosporales</taxon>
        <taxon>Massarineae</taxon>
        <taxon>Lentitheciaceae</taxon>
        <taxon>Lentithecium</taxon>
    </lineage>
</organism>
<sequence>MSTTEATVALSDEDANDNQKLGTIFKNKTQQDGTVGDWTGPHTVTKRGPFQKKTAIVMRRDTSGWVRVFKVFAEKDHRPVAQYNSSDGARMIILENEEYCWIMGNATTKYVE</sequence>
<protein>
    <submittedName>
        <fullName evidence="1">Uncharacterized protein</fullName>
    </submittedName>
</protein>
<proteinExistence type="predicted"/>
<dbReference type="EMBL" id="MU005593">
    <property type="protein sequence ID" value="KAF2681110.1"/>
    <property type="molecule type" value="Genomic_DNA"/>
</dbReference>
<accession>A0A6G1IT03</accession>
<dbReference type="Proteomes" id="UP000799291">
    <property type="component" value="Unassembled WGS sequence"/>
</dbReference>
<dbReference type="OrthoDB" id="3908918at2759"/>
<dbReference type="AlphaFoldDB" id="A0A6G1IT03"/>
<reference evidence="1" key="1">
    <citation type="journal article" date="2020" name="Stud. Mycol.">
        <title>101 Dothideomycetes genomes: a test case for predicting lifestyles and emergence of pathogens.</title>
        <authorList>
            <person name="Haridas S."/>
            <person name="Albert R."/>
            <person name="Binder M."/>
            <person name="Bloem J."/>
            <person name="Labutti K."/>
            <person name="Salamov A."/>
            <person name="Andreopoulos B."/>
            <person name="Baker S."/>
            <person name="Barry K."/>
            <person name="Bills G."/>
            <person name="Bluhm B."/>
            <person name="Cannon C."/>
            <person name="Castanera R."/>
            <person name="Culley D."/>
            <person name="Daum C."/>
            <person name="Ezra D."/>
            <person name="Gonzalez J."/>
            <person name="Henrissat B."/>
            <person name="Kuo A."/>
            <person name="Liang C."/>
            <person name="Lipzen A."/>
            <person name="Lutzoni F."/>
            <person name="Magnuson J."/>
            <person name="Mondo S."/>
            <person name="Nolan M."/>
            <person name="Ohm R."/>
            <person name="Pangilinan J."/>
            <person name="Park H.-J."/>
            <person name="Ramirez L."/>
            <person name="Alfaro M."/>
            <person name="Sun H."/>
            <person name="Tritt A."/>
            <person name="Yoshinaga Y."/>
            <person name="Zwiers L.-H."/>
            <person name="Turgeon B."/>
            <person name="Goodwin S."/>
            <person name="Spatafora J."/>
            <person name="Crous P."/>
            <person name="Grigoriev I."/>
        </authorList>
    </citation>
    <scope>NUCLEOTIDE SEQUENCE</scope>
    <source>
        <strain evidence="1">CBS 122367</strain>
    </source>
</reference>
<evidence type="ECO:0000313" key="1">
    <source>
        <dbReference type="EMBL" id="KAF2681110.1"/>
    </source>
</evidence>
<gene>
    <name evidence="1" type="ORF">K458DRAFT_392336</name>
</gene>